<keyword evidence="3" id="KW-1185">Reference proteome</keyword>
<proteinExistence type="predicted"/>
<dbReference type="NCBIfam" id="TIGR03901">
    <property type="entry name" value="MYXO-CTERM"/>
    <property type="match status" value="1"/>
</dbReference>
<dbReference type="InterPro" id="IPR013783">
    <property type="entry name" value="Ig-like_fold"/>
</dbReference>
<dbReference type="InterPro" id="IPR024038">
    <property type="entry name" value="MYXO-CTERM"/>
</dbReference>
<dbReference type="EMBL" id="JABBJJ010000203">
    <property type="protein sequence ID" value="NMO19758.1"/>
    <property type="molecule type" value="Genomic_DNA"/>
</dbReference>
<protein>
    <recommendedName>
        <fullName evidence="4">Bacterial Ig-like domain-containing protein</fullName>
    </recommendedName>
</protein>
<gene>
    <name evidence="2" type="ORF">HG543_33515</name>
</gene>
<dbReference type="Gene3D" id="2.60.40.10">
    <property type="entry name" value="Immunoglobulins"/>
    <property type="match status" value="2"/>
</dbReference>
<comment type="caution">
    <text evidence="2">The sequence shown here is derived from an EMBL/GenBank/DDBJ whole genome shotgun (WGS) entry which is preliminary data.</text>
</comment>
<feature type="region of interest" description="Disordered" evidence="1">
    <location>
        <begin position="333"/>
        <end position="367"/>
    </location>
</feature>
<accession>A0A848LPF5</accession>
<organism evidence="2 3">
    <name type="scientific">Pyxidicoccus fallax</name>
    <dbReference type="NCBI Taxonomy" id="394095"/>
    <lineage>
        <taxon>Bacteria</taxon>
        <taxon>Pseudomonadati</taxon>
        <taxon>Myxococcota</taxon>
        <taxon>Myxococcia</taxon>
        <taxon>Myxococcales</taxon>
        <taxon>Cystobacterineae</taxon>
        <taxon>Myxococcaceae</taxon>
        <taxon>Pyxidicoccus</taxon>
    </lineage>
</organism>
<feature type="non-terminal residue" evidence="2">
    <location>
        <position position="1"/>
    </location>
</feature>
<sequence length="496" mass="48567">AGGGLVLIRANSVTGTGRFTANGSPGPTTSGDDGAGGGGAGGAVILRATGQVGCGAIQAQGGAGGNVSEPSFALGPGGGGGGGQVLLQSRPLSGCAINASGGPAGVNVADGGERGPTFGATPGKAGVIQQFDLSYRTPPTPALTSPEAGELAVSNRPRFEGTAEPGLVVSVYVDDVVVVQAVAGTDGVFSVSWPASRPALSQGAHRVSLVADDALGAYSPRSAERTFHVGVVLADGGVVEQPILVVPAAGDIVGPTPLFAGVSNAVTVGIEIDDRPEVTLSVDAFGRFRYQVPADDPLPPGPHFVTVHAHNETGGTGPYSPRIVFESVDADAGTPVQDAGTETPDAGVDAGTSAPDAGTSTPDAGTREVPVLVVPADGEVVDSTPLFAGVAGPGDSVSIEVDGKEVARVTADSTGAFRHPVPADQALATGAHKVTAYALVSATGAAGPRSPETGFEVRGPTNLDVGCGGCGASPAGVVGGWALLAGLAAAVRRRRR</sequence>
<dbReference type="InterPro" id="IPR017756">
    <property type="entry name" value="TM_Gly-Cys-Arg_CS"/>
</dbReference>
<dbReference type="AlphaFoldDB" id="A0A848LPF5"/>
<name>A0A848LPF5_9BACT</name>
<reference evidence="2 3" key="1">
    <citation type="submission" date="2020-04" db="EMBL/GenBank/DDBJ databases">
        <title>Draft genome of Pyxidicoccus fallax type strain.</title>
        <authorList>
            <person name="Whitworth D.E."/>
        </authorList>
    </citation>
    <scope>NUCLEOTIDE SEQUENCE [LARGE SCALE GENOMIC DNA]</scope>
    <source>
        <strain evidence="2 3">DSM 14698</strain>
    </source>
</reference>
<dbReference type="NCBIfam" id="NF033510">
    <property type="entry name" value="Ca_tandemer"/>
    <property type="match status" value="1"/>
</dbReference>
<feature type="region of interest" description="Disordered" evidence="1">
    <location>
        <begin position="16"/>
        <end position="37"/>
    </location>
</feature>
<evidence type="ECO:0000256" key="1">
    <source>
        <dbReference type="SAM" id="MobiDB-lite"/>
    </source>
</evidence>
<dbReference type="NCBIfam" id="TIGR03382">
    <property type="entry name" value="GC_trans_RRR"/>
    <property type="match status" value="1"/>
</dbReference>
<evidence type="ECO:0000313" key="2">
    <source>
        <dbReference type="EMBL" id="NMO19758.1"/>
    </source>
</evidence>
<dbReference type="Proteomes" id="UP000518300">
    <property type="component" value="Unassembled WGS sequence"/>
</dbReference>
<dbReference type="RefSeq" id="WP_246357485.1">
    <property type="nucleotide sequence ID" value="NZ_JABBJJ010000203.1"/>
</dbReference>
<evidence type="ECO:0000313" key="3">
    <source>
        <dbReference type="Proteomes" id="UP000518300"/>
    </source>
</evidence>
<evidence type="ECO:0008006" key="4">
    <source>
        <dbReference type="Google" id="ProtNLM"/>
    </source>
</evidence>
<feature type="compositionally biased region" description="Polar residues" evidence="1">
    <location>
        <begin position="16"/>
        <end position="30"/>
    </location>
</feature>